<dbReference type="Pfam" id="PF21798">
    <property type="entry name" value="DUF6878"/>
    <property type="match status" value="1"/>
</dbReference>
<dbReference type="OrthoDB" id="7847285at2"/>
<name>A0A1P8UF82_9GAMM</name>
<evidence type="ECO:0000259" key="1">
    <source>
        <dbReference type="Pfam" id="PF21798"/>
    </source>
</evidence>
<evidence type="ECO:0000313" key="2">
    <source>
        <dbReference type="EMBL" id="APZ42522.1"/>
    </source>
</evidence>
<proteinExistence type="predicted"/>
<dbReference type="AlphaFoldDB" id="A0A1P8UF82"/>
<organism evidence="2 3">
    <name type="scientific">Acidihalobacter ferrooxydans</name>
    <dbReference type="NCBI Taxonomy" id="1765967"/>
    <lineage>
        <taxon>Bacteria</taxon>
        <taxon>Pseudomonadati</taxon>
        <taxon>Pseudomonadota</taxon>
        <taxon>Gammaproteobacteria</taxon>
        <taxon>Chromatiales</taxon>
        <taxon>Ectothiorhodospiraceae</taxon>
        <taxon>Acidihalobacter</taxon>
    </lineage>
</organism>
<protein>
    <recommendedName>
        <fullName evidence="1">DUF6878 domain-containing protein</fullName>
    </recommendedName>
</protein>
<dbReference type="EMBL" id="CP019434">
    <property type="protein sequence ID" value="APZ42522.1"/>
    <property type="molecule type" value="Genomic_DNA"/>
</dbReference>
<accession>A0A1P8UF82</accession>
<dbReference type="Proteomes" id="UP000243807">
    <property type="component" value="Chromosome"/>
</dbReference>
<dbReference type="RefSeq" id="WP_076836174.1">
    <property type="nucleotide sequence ID" value="NZ_CP019434.1"/>
</dbReference>
<feature type="domain" description="DUF6878" evidence="1">
    <location>
        <begin position="47"/>
        <end position="173"/>
    </location>
</feature>
<reference evidence="2 3" key="1">
    <citation type="submission" date="2017-01" db="EMBL/GenBank/DDBJ databases">
        <title>Draft sequence of Acidihalobacter ferrooxidans strain DSM 14175 (strain V8).</title>
        <authorList>
            <person name="Khaleque H.N."/>
            <person name="Ramsay J.P."/>
            <person name="Murphy R.J.T."/>
            <person name="Kaksonen A.H."/>
            <person name="Boxall N.J."/>
            <person name="Watkin E.L.J."/>
        </authorList>
    </citation>
    <scope>NUCLEOTIDE SEQUENCE [LARGE SCALE GENOMIC DNA]</scope>
    <source>
        <strain evidence="2 3">V8</strain>
    </source>
</reference>
<sequence length="173" mass="19464">MREIATEALIRQNFESELIEKALEILNMVPEVNSDKLPFEQFVNAILAFNKASLMAALNTGVPVQCEVEYAGSGDSGGVEDVSIPDHLKDVSVTFLNFHSPWIRDGRDITVYVNALPIKDFLWYLFDHYDYENNEGGQGTVTFTSPNKEHPQGVIVLEHSDNVIETVDYEHAF</sequence>
<gene>
    <name evidence="2" type="ORF">BW247_04965</name>
</gene>
<keyword evidence="3" id="KW-1185">Reference proteome</keyword>
<evidence type="ECO:0000313" key="3">
    <source>
        <dbReference type="Proteomes" id="UP000243807"/>
    </source>
</evidence>
<dbReference type="KEGG" id="afy:BW247_04965"/>
<dbReference type="InterPro" id="IPR049243">
    <property type="entry name" value="DUF6878"/>
</dbReference>
<dbReference type="STRING" id="1765967.BW247_04965"/>